<evidence type="ECO:0000313" key="4">
    <source>
        <dbReference type="Proteomes" id="UP000262477"/>
    </source>
</evidence>
<organism evidence="3 4">
    <name type="scientific">Streptomyces inhibens</name>
    <dbReference type="NCBI Taxonomy" id="2293571"/>
    <lineage>
        <taxon>Bacteria</taxon>
        <taxon>Bacillati</taxon>
        <taxon>Actinomycetota</taxon>
        <taxon>Actinomycetes</taxon>
        <taxon>Kitasatosporales</taxon>
        <taxon>Streptomycetaceae</taxon>
        <taxon>Streptomyces</taxon>
    </lineage>
</organism>
<evidence type="ECO:0000256" key="2">
    <source>
        <dbReference type="SAM" id="Phobius"/>
    </source>
</evidence>
<sequence>MSVRDFLVDRWSEAVWWDYVIAVSLVAAHVLVVEVSGQGDWLAWIGTDQRVSLYGTAAGVVSAIGGLGSIAISIYLSSNGERIRAVRRHYQNELRRNWKSLLVATALICVCCLAAQGLDGTRDPHSARYLFEAAMALALARFLRMLWLFDKMMQLNDRDQSEPTREPAPELDPNWRQRRRNRTV</sequence>
<proteinExistence type="predicted"/>
<keyword evidence="4" id="KW-1185">Reference proteome</keyword>
<dbReference type="EMBL" id="QUAC01000117">
    <property type="protein sequence ID" value="REK89553.1"/>
    <property type="molecule type" value="Genomic_DNA"/>
</dbReference>
<keyword evidence="2" id="KW-0812">Transmembrane</keyword>
<gene>
    <name evidence="3" type="ORF">DY245_14980</name>
</gene>
<protein>
    <recommendedName>
        <fullName evidence="5">DUF2254 domain-containing protein</fullName>
    </recommendedName>
</protein>
<dbReference type="OrthoDB" id="4223881at2"/>
<feature type="transmembrane region" description="Helical" evidence="2">
    <location>
        <begin position="14"/>
        <end position="33"/>
    </location>
</feature>
<evidence type="ECO:0008006" key="5">
    <source>
        <dbReference type="Google" id="ProtNLM"/>
    </source>
</evidence>
<dbReference type="RefSeq" id="WP_128507522.1">
    <property type="nucleotide sequence ID" value="NZ_QUAC01000117.1"/>
</dbReference>
<evidence type="ECO:0000256" key="1">
    <source>
        <dbReference type="SAM" id="MobiDB-lite"/>
    </source>
</evidence>
<comment type="caution">
    <text evidence="3">The sequence shown here is derived from an EMBL/GenBank/DDBJ whole genome shotgun (WGS) entry which is preliminary data.</text>
</comment>
<feature type="transmembrane region" description="Helical" evidence="2">
    <location>
        <begin position="53"/>
        <end position="77"/>
    </location>
</feature>
<reference evidence="3 4" key="1">
    <citation type="submission" date="2018-08" db="EMBL/GenBank/DDBJ databases">
        <title>Streptomyces NEAU-D10 sp. nov., a novel Actinomycete isolated from soil.</title>
        <authorList>
            <person name="Jin L."/>
        </authorList>
    </citation>
    <scope>NUCLEOTIDE SEQUENCE [LARGE SCALE GENOMIC DNA]</scope>
    <source>
        <strain evidence="3 4">NEAU-D10</strain>
    </source>
</reference>
<feature type="compositionally biased region" description="Basic and acidic residues" evidence="1">
    <location>
        <begin position="158"/>
        <end position="168"/>
    </location>
</feature>
<feature type="transmembrane region" description="Helical" evidence="2">
    <location>
        <begin position="129"/>
        <end position="149"/>
    </location>
</feature>
<keyword evidence="2" id="KW-1133">Transmembrane helix</keyword>
<keyword evidence="2" id="KW-0472">Membrane</keyword>
<dbReference type="AlphaFoldDB" id="A0A371Q5A0"/>
<evidence type="ECO:0000313" key="3">
    <source>
        <dbReference type="EMBL" id="REK89553.1"/>
    </source>
</evidence>
<dbReference type="Proteomes" id="UP000262477">
    <property type="component" value="Unassembled WGS sequence"/>
</dbReference>
<accession>A0A371Q5A0</accession>
<feature type="transmembrane region" description="Helical" evidence="2">
    <location>
        <begin position="98"/>
        <end position="117"/>
    </location>
</feature>
<feature type="region of interest" description="Disordered" evidence="1">
    <location>
        <begin position="158"/>
        <end position="184"/>
    </location>
</feature>
<name>A0A371Q5A0_STRIH</name>